<reference evidence="1 2" key="1">
    <citation type="submission" date="2020-08" db="EMBL/GenBank/DDBJ databases">
        <title>Genomic Encyclopedia of Type Strains, Phase IV (KMG-IV): sequencing the most valuable type-strain genomes for metagenomic binning, comparative biology and taxonomic classification.</title>
        <authorList>
            <person name="Goeker M."/>
        </authorList>
    </citation>
    <scope>NUCLEOTIDE SEQUENCE [LARGE SCALE GENOMIC DNA]</scope>
    <source>
        <strain evidence="1 2">DSM 26944</strain>
    </source>
</reference>
<dbReference type="EMBL" id="JACIJG010000032">
    <property type="protein sequence ID" value="MBB5704471.1"/>
    <property type="molecule type" value="Genomic_DNA"/>
</dbReference>
<sequence length="81" mass="9126">MSEPDRTPAPLKLLECLQTIFPTFGDGELLAEIETGDVELHGVMRRFTEYFATQWLWTYNNERPNMGIGGVTPAQKLKIAA</sequence>
<dbReference type="RefSeq" id="WP_183658116.1">
    <property type="nucleotide sequence ID" value="NZ_JACIJG010000032.1"/>
</dbReference>
<evidence type="ECO:0008006" key="3">
    <source>
        <dbReference type="Google" id="ProtNLM"/>
    </source>
</evidence>
<dbReference type="Proteomes" id="UP000555546">
    <property type="component" value="Unassembled WGS sequence"/>
</dbReference>
<gene>
    <name evidence="1" type="ORF">FHS76_004389</name>
</gene>
<keyword evidence="2" id="KW-1185">Reference proteome</keyword>
<organism evidence="1 2">
    <name type="scientific">Brucella daejeonensis</name>
    <dbReference type="NCBI Taxonomy" id="659015"/>
    <lineage>
        <taxon>Bacteria</taxon>
        <taxon>Pseudomonadati</taxon>
        <taxon>Pseudomonadota</taxon>
        <taxon>Alphaproteobacteria</taxon>
        <taxon>Hyphomicrobiales</taxon>
        <taxon>Brucellaceae</taxon>
        <taxon>Brucella/Ochrobactrum group</taxon>
        <taxon>Brucella</taxon>
    </lineage>
</organism>
<proteinExistence type="predicted"/>
<accession>A0A7W9B1H0</accession>
<comment type="caution">
    <text evidence="1">The sequence shown here is derived from an EMBL/GenBank/DDBJ whole genome shotgun (WGS) entry which is preliminary data.</text>
</comment>
<evidence type="ECO:0000313" key="2">
    <source>
        <dbReference type="Proteomes" id="UP000555546"/>
    </source>
</evidence>
<evidence type="ECO:0000313" key="1">
    <source>
        <dbReference type="EMBL" id="MBB5704471.1"/>
    </source>
</evidence>
<protein>
    <recommendedName>
        <fullName evidence="3">Integrase catalytic domain-containing protein</fullName>
    </recommendedName>
</protein>
<name>A0A7W9B1H0_9HYPH</name>
<dbReference type="AlphaFoldDB" id="A0A7W9B1H0"/>